<evidence type="ECO:0000256" key="3">
    <source>
        <dbReference type="ARBA" id="ARBA00022989"/>
    </source>
</evidence>
<keyword evidence="8" id="KW-1185">Reference proteome</keyword>
<reference evidence="7" key="1">
    <citation type="submission" date="2021-04" db="EMBL/GenBank/DDBJ databases">
        <authorList>
            <person name="Postec A."/>
        </authorList>
    </citation>
    <scope>NUCLEOTIDE SEQUENCE</scope>
    <source>
        <strain evidence="7">F1F22</strain>
    </source>
</reference>
<dbReference type="PANTHER" id="PTHR33507">
    <property type="entry name" value="INNER MEMBRANE PROTEIN YBBJ"/>
    <property type="match status" value="1"/>
</dbReference>
<protein>
    <submittedName>
        <fullName evidence="7">NfeD family protein</fullName>
    </submittedName>
</protein>
<dbReference type="Pfam" id="PF01957">
    <property type="entry name" value="NfeD"/>
    <property type="match status" value="1"/>
</dbReference>
<accession>A0AAX3BCE0</accession>
<dbReference type="InterPro" id="IPR002810">
    <property type="entry name" value="NfeD-like_C"/>
</dbReference>
<feature type="domain" description="NfeD-like C-terminal" evidence="6">
    <location>
        <begin position="81"/>
        <end position="139"/>
    </location>
</feature>
<evidence type="ECO:0000256" key="1">
    <source>
        <dbReference type="ARBA" id="ARBA00004141"/>
    </source>
</evidence>
<organism evidence="7 8">
    <name type="scientific">Thermospira aquatica</name>
    <dbReference type="NCBI Taxonomy" id="2828656"/>
    <lineage>
        <taxon>Bacteria</taxon>
        <taxon>Pseudomonadati</taxon>
        <taxon>Spirochaetota</taxon>
        <taxon>Spirochaetia</taxon>
        <taxon>Brevinematales</taxon>
        <taxon>Thermospiraceae</taxon>
        <taxon>Thermospira</taxon>
    </lineage>
</organism>
<dbReference type="Gene3D" id="2.40.50.140">
    <property type="entry name" value="Nucleic acid-binding proteins"/>
    <property type="match status" value="1"/>
</dbReference>
<keyword evidence="4 5" id="KW-0472">Membrane</keyword>
<dbReference type="InterPro" id="IPR012340">
    <property type="entry name" value="NA-bd_OB-fold"/>
</dbReference>
<reference evidence="7" key="2">
    <citation type="submission" date="2022-06" db="EMBL/GenBank/DDBJ databases">
        <title>Thermospira aquatica gen. nov., sp. nov.</title>
        <authorList>
            <person name="Ben Ali Gam Z."/>
            <person name="Labat M."/>
        </authorList>
    </citation>
    <scope>NUCLEOTIDE SEQUENCE</scope>
    <source>
        <strain evidence="7">F1F22</strain>
    </source>
</reference>
<proteinExistence type="predicted"/>
<dbReference type="InterPro" id="IPR052165">
    <property type="entry name" value="Membrane_assoc_protease"/>
</dbReference>
<dbReference type="EMBL" id="CP073355">
    <property type="protein sequence ID" value="URA09810.1"/>
    <property type="molecule type" value="Genomic_DNA"/>
</dbReference>
<sequence>MSWYAWVIVGVILLILEIFTAGFFIALIGIAALLVAVVSLFIHSLWLQLLIFTIFSVAIVWLFLPRIRRSLESHSVPTNQDAMINKVVRVTEEINNTTGKGYVKYYGDYFPATSLHGTIIPAGKEVIIRKIEGIRVFVEEVEKQ</sequence>
<keyword evidence="2 5" id="KW-0812">Transmembrane</keyword>
<evidence type="ECO:0000313" key="7">
    <source>
        <dbReference type="EMBL" id="URA09810.1"/>
    </source>
</evidence>
<comment type="subcellular location">
    <subcellularLocation>
        <location evidence="1">Membrane</location>
        <topology evidence="1">Multi-pass membrane protein</topology>
    </subcellularLocation>
</comment>
<dbReference type="Proteomes" id="UP001056539">
    <property type="component" value="Chromosome"/>
</dbReference>
<dbReference type="SUPFAM" id="SSF141322">
    <property type="entry name" value="NfeD domain-like"/>
    <property type="match status" value="1"/>
</dbReference>
<evidence type="ECO:0000313" key="8">
    <source>
        <dbReference type="Proteomes" id="UP001056539"/>
    </source>
</evidence>
<evidence type="ECO:0000256" key="5">
    <source>
        <dbReference type="SAM" id="Phobius"/>
    </source>
</evidence>
<feature type="transmembrane region" description="Helical" evidence="5">
    <location>
        <begin position="45"/>
        <end position="64"/>
    </location>
</feature>
<dbReference type="GO" id="GO:0005886">
    <property type="term" value="C:plasma membrane"/>
    <property type="evidence" value="ECO:0007669"/>
    <property type="project" value="TreeGrafter"/>
</dbReference>
<dbReference type="RefSeq" id="WP_271434944.1">
    <property type="nucleotide sequence ID" value="NZ_CP073355.1"/>
</dbReference>
<dbReference type="PANTHER" id="PTHR33507:SF3">
    <property type="entry name" value="INNER MEMBRANE PROTEIN YBBJ"/>
    <property type="match status" value="1"/>
</dbReference>
<keyword evidence="3 5" id="KW-1133">Transmembrane helix</keyword>
<evidence type="ECO:0000259" key="6">
    <source>
        <dbReference type="Pfam" id="PF01957"/>
    </source>
</evidence>
<dbReference type="KEGG" id="taqu:KDW03_10030"/>
<evidence type="ECO:0000256" key="2">
    <source>
        <dbReference type="ARBA" id="ARBA00022692"/>
    </source>
</evidence>
<feature type="transmembrane region" description="Helical" evidence="5">
    <location>
        <begin position="7"/>
        <end position="39"/>
    </location>
</feature>
<gene>
    <name evidence="7" type="ORF">KDW03_10030</name>
</gene>
<dbReference type="AlphaFoldDB" id="A0AAX3BCE0"/>
<name>A0AAX3BCE0_9SPIR</name>
<evidence type="ECO:0000256" key="4">
    <source>
        <dbReference type="ARBA" id="ARBA00023136"/>
    </source>
</evidence>